<comment type="caution">
    <text evidence="1">The sequence shown here is derived from an EMBL/GenBank/DDBJ whole genome shotgun (WGS) entry which is preliminary data.</text>
</comment>
<dbReference type="AlphaFoldDB" id="A0A5C5Z0L7"/>
<evidence type="ECO:0000313" key="2">
    <source>
        <dbReference type="Proteomes" id="UP000315010"/>
    </source>
</evidence>
<organism evidence="1 2">
    <name type="scientific">Novipirellula herctigrandis</name>
    <dbReference type="NCBI Taxonomy" id="2527986"/>
    <lineage>
        <taxon>Bacteria</taxon>
        <taxon>Pseudomonadati</taxon>
        <taxon>Planctomycetota</taxon>
        <taxon>Planctomycetia</taxon>
        <taxon>Pirellulales</taxon>
        <taxon>Pirellulaceae</taxon>
        <taxon>Novipirellula</taxon>
    </lineage>
</organism>
<protein>
    <recommendedName>
        <fullName evidence="3">Sulfatase</fullName>
    </recommendedName>
</protein>
<gene>
    <name evidence="1" type="ORF">CA13_23640</name>
</gene>
<accession>A0A5C5Z0L7</accession>
<sequence length="481" mass="53599" precursor="true">MPHPHRLYDSLLSRRDYLTRCGLGLGSLGLSSLLASDGFASGASVVSARSTLAPKMAPFAGKAEHVIHIFANGGPSQVDTFDPKPILNKMHGKTLPLELRTERKTGAAFGSPFQFKKYGESGIEVSELFSHVAESIDDIAVIRSMHADVPNHEPSLMLMNCGDARLPRPCLGSWTTYGLGTENQNLPGFVAMCPGGYPIQESQNWQSAFLPGIYQGTYIDSQHTSIEKLIEHIRNQRTTTDQQREQLDLMQKLNRAHADDRRCDGDLEARIESFELAYRMQMDASDAFDIEKEPQHIRTMYGEGVQARQMLIARRLVERGVRFVQLWHGAGQPWDQHDDLEAGHRRLARECDQPIGALLKDLKQRGLLEKTLVIWGGEFGRTPVVELPTPGANQGKINGRDHNHYGFSMWMAGGGVKGGQAYGATDEFGFQAAENPVHVHDLHATILRLLGFDHERLTFRYAGRDFRLTDVHGKVIKELIA</sequence>
<keyword evidence="2" id="KW-1185">Reference proteome</keyword>
<dbReference type="InterPro" id="IPR010869">
    <property type="entry name" value="DUF1501"/>
</dbReference>
<name>A0A5C5Z0L7_9BACT</name>
<dbReference type="EMBL" id="SJPJ01000001">
    <property type="protein sequence ID" value="TWT80918.1"/>
    <property type="molecule type" value="Genomic_DNA"/>
</dbReference>
<proteinExistence type="predicted"/>
<dbReference type="PANTHER" id="PTHR43737:SF1">
    <property type="entry name" value="DUF1501 DOMAIN-CONTAINING PROTEIN"/>
    <property type="match status" value="1"/>
</dbReference>
<dbReference type="InterPro" id="IPR006311">
    <property type="entry name" value="TAT_signal"/>
</dbReference>
<dbReference type="PANTHER" id="PTHR43737">
    <property type="entry name" value="BLL7424 PROTEIN"/>
    <property type="match status" value="1"/>
</dbReference>
<dbReference type="SUPFAM" id="SSF53649">
    <property type="entry name" value="Alkaline phosphatase-like"/>
    <property type="match status" value="1"/>
</dbReference>
<reference evidence="1 2" key="1">
    <citation type="submission" date="2019-02" db="EMBL/GenBank/DDBJ databases">
        <title>Deep-cultivation of Planctomycetes and their phenomic and genomic characterization uncovers novel biology.</title>
        <authorList>
            <person name="Wiegand S."/>
            <person name="Jogler M."/>
            <person name="Boedeker C."/>
            <person name="Pinto D."/>
            <person name="Vollmers J."/>
            <person name="Rivas-Marin E."/>
            <person name="Kohn T."/>
            <person name="Peeters S.H."/>
            <person name="Heuer A."/>
            <person name="Rast P."/>
            <person name="Oberbeckmann S."/>
            <person name="Bunk B."/>
            <person name="Jeske O."/>
            <person name="Meyerdierks A."/>
            <person name="Storesund J.E."/>
            <person name="Kallscheuer N."/>
            <person name="Luecker S."/>
            <person name="Lage O.M."/>
            <person name="Pohl T."/>
            <person name="Merkel B.J."/>
            <person name="Hornburger P."/>
            <person name="Mueller R.-W."/>
            <person name="Bruemmer F."/>
            <person name="Labrenz M."/>
            <person name="Spormann A.M."/>
            <person name="Op Den Camp H."/>
            <person name="Overmann J."/>
            <person name="Amann R."/>
            <person name="Jetten M.S.M."/>
            <person name="Mascher T."/>
            <person name="Medema M.H."/>
            <person name="Devos D.P."/>
            <person name="Kaster A.-K."/>
            <person name="Ovreas L."/>
            <person name="Rohde M."/>
            <person name="Galperin M.Y."/>
            <person name="Jogler C."/>
        </authorList>
    </citation>
    <scope>NUCLEOTIDE SEQUENCE [LARGE SCALE GENOMIC DNA]</scope>
    <source>
        <strain evidence="1 2">CA13</strain>
    </source>
</reference>
<dbReference type="InterPro" id="IPR017850">
    <property type="entry name" value="Alkaline_phosphatase_core_sf"/>
</dbReference>
<dbReference type="Pfam" id="PF07394">
    <property type="entry name" value="DUF1501"/>
    <property type="match status" value="1"/>
</dbReference>
<evidence type="ECO:0000313" key="1">
    <source>
        <dbReference type="EMBL" id="TWT80918.1"/>
    </source>
</evidence>
<dbReference type="Proteomes" id="UP000315010">
    <property type="component" value="Unassembled WGS sequence"/>
</dbReference>
<dbReference type="Gene3D" id="3.40.720.10">
    <property type="entry name" value="Alkaline Phosphatase, subunit A"/>
    <property type="match status" value="1"/>
</dbReference>
<evidence type="ECO:0008006" key="3">
    <source>
        <dbReference type="Google" id="ProtNLM"/>
    </source>
</evidence>
<dbReference type="PROSITE" id="PS51318">
    <property type="entry name" value="TAT"/>
    <property type="match status" value="1"/>
</dbReference>